<dbReference type="AlphaFoldDB" id="R4V0J6"/>
<feature type="region of interest" description="Disordered" evidence="1">
    <location>
        <begin position="25"/>
        <end position="45"/>
    </location>
</feature>
<sequence>MQLLLVVFCFCVIVQTRATGFENTFQETDSTKGPEPDFQPKPLPAKYSGIEKEVAPAPSPLVKLLDESSRKDLELSSNRGGPENLQWHVAGGDQVDGDARLKRSPHKHFKGCFFCGRGGGGYYPPPVYVQPVYAKPVYVQPVYVKPIVYTQPVYQKPVYSQPHYGSGCSTCGQWGGGGGSVSYSQSSASSSSYGYGYGKK</sequence>
<evidence type="ECO:0000256" key="1">
    <source>
        <dbReference type="SAM" id="MobiDB-lite"/>
    </source>
</evidence>
<keyword evidence="2" id="KW-0732">Signal</keyword>
<reference evidence="3" key="1">
    <citation type="submission" date="2013-02" db="EMBL/GenBank/DDBJ databases">
        <title>Immune-Related transcriptome of Coptotermes formosanus Shiraki workers: the defense mechanism.</title>
        <authorList>
            <person name="Hussain A."/>
            <person name="Li Y.F."/>
            <person name="Wen S.Y."/>
        </authorList>
    </citation>
    <scope>NUCLEOTIDE SEQUENCE</scope>
</reference>
<evidence type="ECO:0000313" key="3">
    <source>
        <dbReference type="EMBL" id="AGM32127.1"/>
    </source>
</evidence>
<protein>
    <submittedName>
        <fullName evidence="3">Uncharacterized protein</fullName>
    </submittedName>
</protein>
<feature type="signal peptide" evidence="2">
    <location>
        <begin position="1"/>
        <end position="18"/>
    </location>
</feature>
<proteinExistence type="evidence at transcript level"/>
<name>R4V0J6_COPFO</name>
<dbReference type="EMBL" id="KC632313">
    <property type="protein sequence ID" value="AGM32127.1"/>
    <property type="molecule type" value="mRNA"/>
</dbReference>
<evidence type="ECO:0000256" key="2">
    <source>
        <dbReference type="SAM" id="SignalP"/>
    </source>
</evidence>
<feature type="chain" id="PRO_5004371827" evidence="2">
    <location>
        <begin position="19"/>
        <end position="200"/>
    </location>
</feature>
<accession>R4V0J6</accession>
<organism evidence="3">
    <name type="scientific">Coptotermes formosanus</name>
    <name type="common">Formosan subterranean termite</name>
    <dbReference type="NCBI Taxonomy" id="36987"/>
    <lineage>
        <taxon>Eukaryota</taxon>
        <taxon>Metazoa</taxon>
        <taxon>Ecdysozoa</taxon>
        <taxon>Arthropoda</taxon>
        <taxon>Hexapoda</taxon>
        <taxon>Insecta</taxon>
        <taxon>Pterygota</taxon>
        <taxon>Neoptera</taxon>
        <taxon>Polyneoptera</taxon>
        <taxon>Dictyoptera</taxon>
        <taxon>Blattodea</taxon>
        <taxon>Blattoidea</taxon>
        <taxon>Termitoidae</taxon>
        <taxon>Rhinotermitidae</taxon>
        <taxon>Coptotermes</taxon>
    </lineage>
</organism>